<dbReference type="InterPro" id="IPR025161">
    <property type="entry name" value="IS402-like_dom"/>
</dbReference>
<dbReference type="EMBL" id="JBEYBF010000100">
    <property type="protein sequence ID" value="MEU1957435.1"/>
    <property type="molecule type" value="Genomic_DNA"/>
</dbReference>
<evidence type="ECO:0000259" key="2">
    <source>
        <dbReference type="Pfam" id="PF01609"/>
    </source>
</evidence>
<evidence type="ECO:0000313" key="4">
    <source>
        <dbReference type="EMBL" id="MEU1957435.1"/>
    </source>
</evidence>
<gene>
    <name evidence="4" type="ORF">ABZ510_37105</name>
</gene>
<keyword evidence="5" id="KW-1185">Reference proteome</keyword>
<accession>A0ABV2X2P2</accession>
<dbReference type="RefSeq" id="WP_356960250.1">
    <property type="nucleotide sequence ID" value="NZ_JBEYBD010000067.1"/>
</dbReference>
<dbReference type="PANTHER" id="PTHR30007">
    <property type="entry name" value="PHP DOMAIN PROTEIN"/>
    <property type="match status" value="1"/>
</dbReference>
<feature type="domain" description="Insertion element IS402-like" evidence="3">
    <location>
        <begin position="12"/>
        <end position="82"/>
    </location>
</feature>
<proteinExistence type="predicted"/>
<protein>
    <submittedName>
        <fullName evidence="4">IS5 family transposase</fullName>
    </submittedName>
</protein>
<dbReference type="PANTHER" id="PTHR30007:SF1">
    <property type="entry name" value="BLR1914 PROTEIN"/>
    <property type="match status" value="1"/>
</dbReference>
<dbReference type="Pfam" id="PF13340">
    <property type="entry name" value="DUF4096"/>
    <property type="match status" value="1"/>
</dbReference>
<dbReference type="InterPro" id="IPR002559">
    <property type="entry name" value="Transposase_11"/>
</dbReference>
<feature type="domain" description="Transposase IS4-like" evidence="2">
    <location>
        <begin position="102"/>
        <end position="280"/>
    </location>
</feature>
<name>A0ABV2X2P2_9NOCA</name>
<evidence type="ECO:0000256" key="1">
    <source>
        <dbReference type="SAM" id="MobiDB-lite"/>
    </source>
</evidence>
<reference evidence="4 5" key="1">
    <citation type="submission" date="2024-06" db="EMBL/GenBank/DDBJ databases">
        <title>The Natural Products Discovery Center: Release of the First 8490 Sequenced Strains for Exploring Actinobacteria Biosynthetic Diversity.</title>
        <authorList>
            <person name="Kalkreuter E."/>
            <person name="Kautsar S.A."/>
            <person name="Yang D."/>
            <person name="Bader C.D."/>
            <person name="Teijaro C.N."/>
            <person name="Fluegel L."/>
            <person name="Davis C.M."/>
            <person name="Simpson J.R."/>
            <person name="Lauterbach L."/>
            <person name="Steele A.D."/>
            <person name="Gui C."/>
            <person name="Meng S."/>
            <person name="Li G."/>
            <person name="Viehrig K."/>
            <person name="Ye F."/>
            <person name="Su P."/>
            <person name="Kiefer A.F."/>
            <person name="Nichols A."/>
            <person name="Cepeda A.J."/>
            <person name="Yan W."/>
            <person name="Fan B."/>
            <person name="Jiang Y."/>
            <person name="Adhikari A."/>
            <person name="Zheng C.-J."/>
            <person name="Schuster L."/>
            <person name="Cowan T.M."/>
            <person name="Smanski M.J."/>
            <person name="Chevrette M.G."/>
            <person name="De Carvalho L.P.S."/>
            <person name="Shen B."/>
        </authorList>
    </citation>
    <scope>NUCLEOTIDE SEQUENCE [LARGE SCALE GENOMIC DNA]</scope>
    <source>
        <strain evidence="4 5">NPDC019708</strain>
    </source>
</reference>
<dbReference type="Pfam" id="PF01609">
    <property type="entry name" value="DDE_Tnp_1"/>
    <property type="match status" value="1"/>
</dbReference>
<feature type="region of interest" description="Disordered" evidence="1">
    <location>
        <begin position="111"/>
        <end position="140"/>
    </location>
</feature>
<comment type="caution">
    <text evidence="4">The sequence shown here is derived from an EMBL/GenBank/DDBJ whole genome shotgun (WGS) entry which is preliminary data.</text>
</comment>
<sequence length="300" mass="33568">MASVVVAGRADLTDAQWARLQPLLPRHKKAGRPPVWTKRQIIDGIRWRTRVGCPWRDIPPQYGSWSAVYGLFRRWQRAGAWVVILKTLQSFAEAAGRIGWQISVDSTIMRAHQHAGGARRDPDGQTEPPSGPGECEPGDHALGRSRGGWTTKLHLACEDSCRVMSMLLTGGQAGDSPHFVAVLDRIEVPRPGSRARRRPERVLADKAYSSRSNRVWLRRRGIKATIPVPADQAGHRRARGSAGGRPPGFDPVIYRDRNVVERGINQLKQHRAVATRFDKLAVRYLATIHIAAINQWLRHD</sequence>
<dbReference type="NCBIfam" id="NF033580">
    <property type="entry name" value="transpos_IS5_3"/>
    <property type="match status" value="1"/>
</dbReference>
<evidence type="ECO:0000313" key="5">
    <source>
        <dbReference type="Proteomes" id="UP001550628"/>
    </source>
</evidence>
<organism evidence="4 5">
    <name type="scientific">Nocardia rhamnosiphila</name>
    <dbReference type="NCBI Taxonomy" id="426716"/>
    <lineage>
        <taxon>Bacteria</taxon>
        <taxon>Bacillati</taxon>
        <taxon>Actinomycetota</taxon>
        <taxon>Actinomycetes</taxon>
        <taxon>Mycobacteriales</taxon>
        <taxon>Nocardiaceae</taxon>
        <taxon>Nocardia</taxon>
    </lineage>
</organism>
<evidence type="ECO:0000259" key="3">
    <source>
        <dbReference type="Pfam" id="PF13340"/>
    </source>
</evidence>
<dbReference type="Proteomes" id="UP001550628">
    <property type="component" value="Unassembled WGS sequence"/>
</dbReference>